<gene>
    <name evidence="1" type="ORF">IE53DRAFT_55942</name>
</gene>
<dbReference type="Proteomes" id="UP000245626">
    <property type="component" value="Unassembled WGS sequence"/>
</dbReference>
<keyword evidence="2" id="KW-1185">Reference proteome</keyword>
<protein>
    <submittedName>
        <fullName evidence="1">Uncharacterized protein</fullName>
    </submittedName>
</protein>
<organism evidence="1 2">
    <name type="scientific">Violaceomyces palustris</name>
    <dbReference type="NCBI Taxonomy" id="1673888"/>
    <lineage>
        <taxon>Eukaryota</taxon>
        <taxon>Fungi</taxon>
        <taxon>Dikarya</taxon>
        <taxon>Basidiomycota</taxon>
        <taxon>Ustilaginomycotina</taxon>
        <taxon>Ustilaginomycetes</taxon>
        <taxon>Violaceomycetales</taxon>
        <taxon>Violaceomycetaceae</taxon>
        <taxon>Violaceomyces</taxon>
    </lineage>
</organism>
<evidence type="ECO:0000313" key="1">
    <source>
        <dbReference type="EMBL" id="PWN51284.1"/>
    </source>
</evidence>
<sequence>MEKGKAKTDPLAPASVIQLLDEIESISSRESFTSFRNNSDQVSVLVSILERSLQLAYDTHDTTELVPSFLKYSLDALRLWAIACCVEIDRDSKLQSDRELREALFDQAHQLRVQELIWTACSFDSPQVFNRSKACLEKVLDLVARLSMSTEELAGFAKLQVNDSELKSKTSGVSKMKKKNGSERRENGFDPFPSGSSLLLTTLCNRSINALERKQGPLIIEVLVGRFGSAPFLKVMPSSTSRGDWFYSRLIHGLDSSDGGASRKGKIATSYLKARAQDIGCELSSTALRDSEQAQRRWEEFSKLWMDPLTEALQHGDDKLRAGLASYHLGSLFEMDSRCLGSLLDHLLGASTINLEGIFICLKLAKALDMIQVKDVDDFVTEKAEEGRIPKVSVPARLLLSSVLSATTELQISTLALVIESKAPATPLSAPELSILKKFFPYSLSITNPGARGEVRGFFVRLLTRLRASAYALARDSGKIERIQVNERLAEEVEKLARMRQDLDNIRIFLGWLFDILKRTLHPGASYQACITALTFLDLILESGVDPRYIGEGPSKTGNAKGSALIKNAGETLSKTKQTFTSAFPFELELISPALVELLLSCSTSTFGNIQLAALTMLAKFPAPLPGLETKEAADQRIIGKAAKLMTSTRDYESAAAARLVQLYKSVYIEKLGWEPSPLLDFVSEVKRLPPATDGGGAPSKFKNLEVRLIDDHLTFLEHQLEVAESGRVLEAATSHPVHGTLVTLQELFVSLQMKIEEGSNLDELKQTIERARLLIDRTWQVTRGVLCSSAPEGAGAGNPEDELPDGLVQPVHETENAMQAAEDEDDEQSSAGPKHQVILSYCWRGMKEASALLGTLVSSTLRNGNKEVWSASSIGEVGSRFNVWLTQVRHRGAFSTIYPAYCDAALAIVKSRWAEIDRLPSEWIQSFLDAVAEPGTKLSTTRRSAGIGYAVLALLIAHPNRTDKSVLRDTMGQLIAISQRNDKEGETQVPVSAIHAINIIRVLVSDGQLSEHMSEFIGTLLQLAISKFSSPFWGIRNVAMILFSSLCTKCFSSRYANKDVKAARLPTDDFFHSYNGIDRFLKQALTAEVERFEEREAKNQSNTSDHESSLFAILMLFSRMQAPEAEASNPDHQRRMSDFTDLIERCAKSRVWKIREMAARAYTAVIPGSTSLKKASELLRSCSTRDQNTLHGFLLLVRRCIYIVENIESKGPDFSDQLKQLLCALSASCEPLLARNRCFATNSTFLDVVLTTSQLEAVGSDSKRLLLSQVEPWARKTIVDFESEDVRRVSLKIPGGPALLSVSTRLVIESAKESLANSTKTYLNLLGHPSEDVRLSTLQMMSAEENVSEIGSEINADTLSVGRQLHQMAKDESEGVWVRISSSEVLHKLCSSDWFSIGEIFSSRSDPSDGLEMVKEGLAIATVTKRTTCVPLREALMPYLSNLCCAIIESRADPSIKLGFIDEWAIIVSKCADEKESVQSRESAAISIRTMGRHLFPHLATMKPKLDSDSFFAARIAAIRLLVDDDEDVRQQAAAMAGETIFQSLHEKPGERETRLEMLMRVARGEGSSSEVSSDKAWQWMSIYYSDLEGARGGTDRWSECVWSELVPERKDTVQAFEKAFNPSKALFADEAPNQFRDPEVDVRRAYRYICDASVKVPEKIPLMVEEAGRNIEELATNLGLDSSHNVGSGLNSALGLTRESIAVHILGVRSVLAVKAMEKVGIEIGQSRVDSATKVATHLGIKVDRDQDADMDDKEVPEVPRSQGRVRSGGGVEDLPRERLRIAMISDFFYPNVGGVEGHIYLVSQRLLELGHKVIVITHAYGPDRVGIRHLSSGLKVYYVPYKVIARQDTLPNFFGLFPLLRNILIRERIQVVHGHQALSSMAHEGILHARTMGLKTVFTDHSLFGFADAASILTNKLLKFVLADVDHVVCVSHTGKENTVLRASLDPTKVSVIPNAVVAKQFQPDPATRHQGISDSVSRASGAKLTIVVLSRLMYRKGIDLLIGAIPRLCKLHPDIQFLIGGDGPKRVELEQMRERFMIQDRVQLVGAVRQGDVRSHLTRGQIFLNTSLTEAFGTGIIEAACCGLFVVSTRVGGIPEILPHHMIRLARPEEDDIVRATNEAIDHIRRGRHDPIAYHESVRQMYSWEDVSQRLEKVYLEVLHSSVFPSRLQRFIKYNRCGPIAGKIFCIIVAVDMIFLFFLELFNKVEDIDLVPSVHDPPGTVLWEEEEAMEE</sequence>
<name>A0ACD0NZP0_9BASI</name>
<proteinExistence type="predicted"/>
<evidence type="ECO:0000313" key="2">
    <source>
        <dbReference type="Proteomes" id="UP000245626"/>
    </source>
</evidence>
<reference evidence="1 2" key="1">
    <citation type="journal article" date="2018" name="Mol. Biol. Evol.">
        <title>Broad Genomic Sampling Reveals a Smut Pathogenic Ancestry of the Fungal Clade Ustilaginomycotina.</title>
        <authorList>
            <person name="Kijpornyongpan T."/>
            <person name="Mondo S.J."/>
            <person name="Barry K."/>
            <person name="Sandor L."/>
            <person name="Lee J."/>
            <person name="Lipzen A."/>
            <person name="Pangilinan J."/>
            <person name="LaButti K."/>
            <person name="Hainaut M."/>
            <person name="Henrissat B."/>
            <person name="Grigoriev I.V."/>
            <person name="Spatafora J.W."/>
            <person name="Aime M.C."/>
        </authorList>
    </citation>
    <scope>NUCLEOTIDE SEQUENCE [LARGE SCALE GENOMIC DNA]</scope>
    <source>
        <strain evidence="1 2">SA 807</strain>
    </source>
</reference>
<dbReference type="EMBL" id="KZ819855">
    <property type="protein sequence ID" value="PWN51284.1"/>
    <property type="molecule type" value="Genomic_DNA"/>
</dbReference>
<accession>A0ACD0NZP0</accession>